<organism evidence="4">
    <name type="scientific">Enterobius vermicularis</name>
    <name type="common">Human pinworm</name>
    <dbReference type="NCBI Taxonomy" id="51028"/>
    <lineage>
        <taxon>Eukaryota</taxon>
        <taxon>Metazoa</taxon>
        <taxon>Ecdysozoa</taxon>
        <taxon>Nematoda</taxon>
        <taxon>Chromadorea</taxon>
        <taxon>Rhabditida</taxon>
        <taxon>Spirurina</taxon>
        <taxon>Oxyuridomorpha</taxon>
        <taxon>Oxyuroidea</taxon>
        <taxon>Oxyuridae</taxon>
        <taxon>Enterobius</taxon>
    </lineage>
</organism>
<dbReference type="STRING" id="51028.A0A0N4VMD2"/>
<accession>A0A0N4VMD2</accession>
<keyword evidence="1" id="KW-0812">Transmembrane</keyword>
<protein>
    <submittedName>
        <fullName evidence="4">NADH dehydrogenase [ubiquinone] 1 beta subcomplex subunit 11, mitochondrial</fullName>
    </submittedName>
</protein>
<reference evidence="4" key="1">
    <citation type="submission" date="2017-02" db="UniProtKB">
        <authorList>
            <consortium name="WormBaseParasite"/>
        </authorList>
    </citation>
    <scope>IDENTIFICATION</scope>
</reference>
<gene>
    <name evidence="2" type="ORF">EVEC_LOCUS11328</name>
</gene>
<keyword evidence="1" id="KW-0472">Membrane</keyword>
<evidence type="ECO:0000313" key="3">
    <source>
        <dbReference type="Proteomes" id="UP000274131"/>
    </source>
</evidence>
<keyword evidence="1" id="KW-1133">Transmembrane helix</keyword>
<sequence>MRFHKASCYTKSEAEELISVKVILKGYSMASFFRVKSELVASGELRLVLRSCLASQCRCYSSTTTASKDQEEVIERQPENYRPGADSYAYDNPWPKLNRGRLDFLFGDGWRRPLARDQGAKMRRQWIWFGQCSYDEHKDWFDFHSKFFIFCTVMVVYFTFWIVYARPD</sequence>
<reference evidence="2 3" key="2">
    <citation type="submission" date="2018-10" db="EMBL/GenBank/DDBJ databases">
        <authorList>
            <consortium name="Pathogen Informatics"/>
        </authorList>
    </citation>
    <scope>NUCLEOTIDE SEQUENCE [LARGE SCALE GENOMIC DNA]</scope>
</reference>
<dbReference type="AlphaFoldDB" id="A0A0N4VMD2"/>
<name>A0A0N4VMD2_ENTVE</name>
<evidence type="ECO:0000256" key="1">
    <source>
        <dbReference type="SAM" id="Phobius"/>
    </source>
</evidence>
<dbReference type="WBParaSite" id="EVEC_0001208301-mRNA-1">
    <property type="protein sequence ID" value="EVEC_0001208301-mRNA-1"/>
    <property type="gene ID" value="EVEC_0001208301"/>
</dbReference>
<evidence type="ECO:0000313" key="2">
    <source>
        <dbReference type="EMBL" id="VDD96577.1"/>
    </source>
</evidence>
<feature type="transmembrane region" description="Helical" evidence="1">
    <location>
        <begin position="147"/>
        <end position="164"/>
    </location>
</feature>
<dbReference type="OrthoDB" id="5917019at2759"/>
<proteinExistence type="predicted"/>
<evidence type="ECO:0000313" key="4">
    <source>
        <dbReference type="WBParaSite" id="EVEC_0001208301-mRNA-1"/>
    </source>
</evidence>
<dbReference type="Proteomes" id="UP000274131">
    <property type="component" value="Unassembled WGS sequence"/>
</dbReference>
<dbReference type="EMBL" id="UXUI01011888">
    <property type="protein sequence ID" value="VDD96577.1"/>
    <property type="molecule type" value="Genomic_DNA"/>
</dbReference>
<keyword evidence="3" id="KW-1185">Reference proteome</keyword>